<dbReference type="InterPro" id="IPR059206">
    <property type="entry name" value="Sll1717-like"/>
</dbReference>
<accession>A0A8F7U7Y3</accession>
<gene>
    <name evidence="1" type="ORF">JMJ87_18955</name>
</gene>
<sequence>MSDILSWIEVGKLSAERDDNLVNYFFDNGVLQSVINTPSSFLILGRKGAGKTALFRYLTNNPREYLKDNEVLVSLSFEDYNWRVHSLLSNEYAAESLAYKQSWKFVILVEVIKAYLKYLEENRLTIPKPLRNAKVVLEKIFDTPFPSISVLVGRKLLGLGKISLPKAGLDISDGDLNSLELNGGEVNFESASSDPDLRDKLCNNIDHLIDYFESCLRSSQPMHAKVFVCFDRIDEAWDDISVDVSRRVIAGLVTAADAITPKYNGNIRPLIFLREDIFEVLSLNDSNKLREDCGALLHWSRDTLMKMLLQRINYYGANVNKEPVHDVDDLFDRPEMRQRAKPFNYLMKRSMMRPRDMICLLTKTISSMRDDKNDPFSDNDLVGDKLEVEYIYQAEPSYSEWLKQEINDEWAVQRPEIKILMSAIQNHSSTIFTKNELVAELQKIDATYNTELINEQIRFMFDISLIGFKVGQSTIWRYKCFYPSQGFIDSDEYKIHDGLIRVLNLKEPRDKSDA</sequence>
<evidence type="ECO:0000313" key="1">
    <source>
        <dbReference type="EMBL" id="QXX10774.1"/>
    </source>
</evidence>
<reference evidence="1" key="1">
    <citation type="submission" date="2021-07" db="EMBL/GenBank/DDBJ databases">
        <title>Whole-Genome Sequences of non-enterica strains of Salmonella enterica isolated from poultry houses.</title>
        <authorList>
            <person name="Lamas A."/>
            <person name="Regal P."/>
            <person name="Miranda J.M."/>
            <person name="Vazquez B."/>
            <person name="Cepeda A."/>
            <person name="Franco C.M."/>
        </authorList>
    </citation>
    <scope>NUCLEOTIDE SEQUENCE</scope>
    <source>
        <strain evidence="1">LHICA_E3</strain>
    </source>
</reference>
<proteinExistence type="predicted"/>
<dbReference type="NCBIfam" id="NF047389">
    <property type="entry name" value="ATPase_Sll1717"/>
    <property type="match status" value="1"/>
</dbReference>
<name>A0A8F7U7Y3_SALER</name>
<protein>
    <recommendedName>
        <fullName evidence="2">ATPase</fullName>
    </recommendedName>
</protein>
<organism evidence="1">
    <name type="scientific">Salmonella enterica</name>
    <name type="common">Salmonella choleraesuis</name>
    <dbReference type="NCBI Taxonomy" id="28901"/>
    <lineage>
        <taxon>Bacteria</taxon>
        <taxon>Pseudomonadati</taxon>
        <taxon>Pseudomonadota</taxon>
        <taxon>Gammaproteobacteria</taxon>
        <taxon>Enterobacterales</taxon>
        <taxon>Enterobacteriaceae</taxon>
        <taxon>Salmonella</taxon>
    </lineage>
</organism>
<dbReference type="EMBL" id="CP079839">
    <property type="protein sequence ID" value="QXX10774.1"/>
    <property type="molecule type" value="Genomic_DNA"/>
</dbReference>
<dbReference type="RefSeq" id="WP_219165056.1">
    <property type="nucleotide sequence ID" value="NZ_CP079839.1"/>
</dbReference>
<dbReference type="AlphaFoldDB" id="A0A8F7U7Y3"/>
<evidence type="ECO:0008006" key="2">
    <source>
        <dbReference type="Google" id="ProtNLM"/>
    </source>
</evidence>